<evidence type="ECO:0008006" key="5">
    <source>
        <dbReference type="Google" id="ProtNLM"/>
    </source>
</evidence>
<comment type="caution">
    <text evidence="3">The sequence shown here is derived from an EMBL/GenBank/DDBJ whole genome shotgun (WGS) entry which is preliminary data.</text>
</comment>
<evidence type="ECO:0000256" key="2">
    <source>
        <dbReference type="SAM" id="MobiDB-lite"/>
    </source>
</evidence>
<dbReference type="Gene3D" id="1.20.5.170">
    <property type="match status" value="1"/>
</dbReference>
<feature type="compositionally biased region" description="Basic and acidic residues" evidence="2">
    <location>
        <begin position="12"/>
        <end position="37"/>
    </location>
</feature>
<organism evidence="3 4">
    <name type="scientific">Euplotes crassus</name>
    <dbReference type="NCBI Taxonomy" id="5936"/>
    <lineage>
        <taxon>Eukaryota</taxon>
        <taxon>Sar</taxon>
        <taxon>Alveolata</taxon>
        <taxon>Ciliophora</taxon>
        <taxon>Intramacronucleata</taxon>
        <taxon>Spirotrichea</taxon>
        <taxon>Hypotrichia</taxon>
        <taxon>Euplotida</taxon>
        <taxon>Euplotidae</taxon>
        <taxon>Moneuplotes</taxon>
    </lineage>
</organism>
<feature type="compositionally biased region" description="Low complexity" evidence="2">
    <location>
        <begin position="1"/>
        <end position="11"/>
    </location>
</feature>
<gene>
    <name evidence="3" type="ORF">ECRASSUSDP1_LOCUS9791</name>
</gene>
<dbReference type="GO" id="GO:0003700">
    <property type="term" value="F:DNA-binding transcription factor activity"/>
    <property type="evidence" value="ECO:0007669"/>
    <property type="project" value="InterPro"/>
</dbReference>
<evidence type="ECO:0000256" key="1">
    <source>
        <dbReference type="SAM" id="Coils"/>
    </source>
</evidence>
<protein>
    <recommendedName>
        <fullName evidence="5">BZIP domain-containing protein</fullName>
    </recommendedName>
</protein>
<reference evidence="3" key="1">
    <citation type="submission" date="2023-07" db="EMBL/GenBank/DDBJ databases">
        <authorList>
            <consortium name="AG Swart"/>
            <person name="Singh M."/>
            <person name="Singh A."/>
            <person name="Seah K."/>
            <person name="Emmerich C."/>
        </authorList>
    </citation>
    <scope>NUCLEOTIDE SEQUENCE</scope>
    <source>
        <strain evidence="3">DP1</strain>
    </source>
</reference>
<dbReference type="AlphaFoldDB" id="A0AAD1UFQ3"/>
<keyword evidence="4" id="KW-1185">Reference proteome</keyword>
<dbReference type="SUPFAM" id="SSF57959">
    <property type="entry name" value="Leucine zipper domain"/>
    <property type="match status" value="1"/>
</dbReference>
<evidence type="ECO:0000313" key="3">
    <source>
        <dbReference type="EMBL" id="CAI2368498.1"/>
    </source>
</evidence>
<evidence type="ECO:0000313" key="4">
    <source>
        <dbReference type="Proteomes" id="UP001295684"/>
    </source>
</evidence>
<keyword evidence="1" id="KW-0175">Coiled coil</keyword>
<name>A0AAD1UFQ3_EUPCR</name>
<proteinExistence type="predicted"/>
<dbReference type="EMBL" id="CAMPGE010009632">
    <property type="protein sequence ID" value="CAI2368498.1"/>
    <property type="molecule type" value="Genomic_DNA"/>
</dbReference>
<feature type="coiled-coil region" evidence="1">
    <location>
        <begin position="44"/>
        <end position="78"/>
    </location>
</feature>
<dbReference type="InterPro" id="IPR046347">
    <property type="entry name" value="bZIP_sf"/>
</dbReference>
<dbReference type="Proteomes" id="UP001295684">
    <property type="component" value="Unassembled WGS sequence"/>
</dbReference>
<sequence>MEKEISISSSQGEKKIKKESSSERKKVSKQRRTESNRMRSLNYRKRKKDHYIFLENRVKELENEVSEQKQKLDKFKQVFDSLNILDSTRDSINKFIQDENFSFRGIPKLIEKAPELVNPIMIDESFNSVGPFGTLRILRLKKAFKLIIDDVLPINFKLMLKCFNEKTNEEMIHIAKSGLNRTRTQTKYMAKDEKLSVDTLIALPNYTKEFIDSWPSVLPLIRKHLIELKNIVRDLVKLRNKLFKRLSQAHQTINNEHLKFSKFDFAELAKMALKADDKDSLLNPFDLYNIRKRQKTDENDYETNSEFTEQCPSEIAKTKLVLLECFELTFLAIKKHQ</sequence>
<accession>A0AAD1UFQ3</accession>
<feature type="region of interest" description="Disordered" evidence="2">
    <location>
        <begin position="1"/>
        <end position="41"/>
    </location>
</feature>